<evidence type="ECO:0000313" key="10">
    <source>
        <dbReference type="Proteomes" id="UP000183794"/>
    </source>
</evidence>
<evidence type="ECO:0000256" key="5">
    <source>
        <dbReference type="PROSITE-ProRule" id="PRU00169"/>
    </source>
</evidence>
<evidence type="ECO:0000256" key="1">
    <source>
        <dbReference type="ARBA" id="ARBA00000085"/>
    </source>
</evidence>
<dbReference type="GO" id="GO:0000155">
    <property type="term" value="F:phosphorelay sensor kinase activity"/>
    <property type="evidence" value="ECO:0007669"/>
    <property type="project" value="InterPro"/>
</dbReference>
<dbReference type="RefSeq" id="WP_082297285.1">
    <property type="nucleotide sequence ID" value="NZ_FPLD01000086.1"/>
</dbReference>
<dbReference type="PANTHER" id="PTHR45339:SF1">
    <property type="entry name" value="HYBRID SIGNAL TRANSDUCTION HISTIDINE KINASE J"/>
    <property type="match status" value="1"/>
</dbReference>
<dbReference type="InterPro" id="IPR004358">
    <property type="entry name" value="Sig_transdc_His_kin-like_C"/>
</dbReference>
<dbReference type="Pfam" id="PF00072">
    <property type="entry name" value="Response_reg"/>
    <property type="match status" value="1"/>
</dbReference>
<evidence type="ECO:0000256" key="2">
    <source>
        <dbReference type="ARBA" id="ARBA00012438"/>
    </source>
</evidence>
<dbReference type="Gene3D" id="1.10.287.130">
    <property type="match status" value="1"/>
</dbReference>
<feature type="domain" description="Histidine kinase" evidence="7">
    <location>
        <begin position="249"/>
        <end position="469"/>
    </location>
</feature>
<keyword evidence="6" id="KW-0472">Membrane</keyword>
<dbReference type="PANTHER" id="PTHR45339">
    <property type="entry name" value="HYBRID SIGNAL TRANSDUCTION HISTIDINE KINASE J"/>
    <property type="match status" value="1"/>
</dbReference>
<dbReference type="EC" id="2.7.13.3" evidence="2"/>
<gene>
    <name evidence="9" type="ORF">NVI5450_3203</name>
</gene>
<keyword evidence="6" id="KW-0812">Transmembrane</keyword>
<organism evidence="9 10">
    <name type="scientific">Moritella viscosa</name>
    <dbReference type="NCBI Taxonomy" id="80854"/>
    <lineage>
        <taxon>Bacteria</taxon>
        <taxon>Pseudomonadati</taxon>
        <taxon>Pseudomonadota</taxon>
        <taxon>Gammaproteobacteria</taxon>
        <taxon>Alteromonadales</taxon>
        <taxon>Moritellaceae</taxon>
        <taxon>Moritella</taxon>
    </lineage>
</organism>
<dbReference type="InterPro" id="IPR003661">
    <property type="entry name" value="HisK_dim/P_dom"/>
</dbReference>
<evidence type="ECO:0000256" key="6">
    <source>
        <dbReference type="SAM" id="Phobius"/>
    </source>
</evidence>
<dbReference type="FunFam" id="3.30.565.10:FF:000010">
    <property type="entry name" value="Sensor histidine kinase RcsC"/>
    <property type="match status" value="1"/>
</dbReference>
<dbReference type="SMART" id="SM00388">
    <property type="entry name" value="HisKA"/>
    <property type="match status" value="1"/>
</dbReference>
<dbReference type="Gene3D" id="3.40.50.2300">
    <property type="match status" value="1"/>
</dbReference>
<dbReference type="CDD" id="cd16922">
    <property type="entry name" value="HATPase_EvgS-ArcB-TorS-like"/>
    <property type="match status" value="1"/>
</dbReference>
<dbReference type="SMART" id="SM00448">
    <property type="entry name" value="REC"/>
    <property type="match status" value="1"/>
</dbReference>
<protein>
    <recommendedName>
        <fullName evidence="2">histidine kinase</fullName>
        <ecNumber evidence="2">2.7.13.3</ecNumber>
    </recommendedName>
</protein>
<dbReference type="SMART" id="SM00387">
    <property type="entry name" value="HATPase_c"/>
    <property type="match status" value="1"/>
</dbReference>
<dbReference type="PROSITE" id="PS50110">
    <property type="entry name" value="RESPONSE_REGULATORY"/>
    <property type="match status" value="1"/>
</dbReference>
<comment type="catalytic activity">
    <reaction evidence="1">
        <text>ATP + protein L-histidine = ADP + protein N-phospho-L-histidine.</text>
        <dbReference type="EC" id="2.7.13.3"/>
    </reaction>
</comment>
<dbReference type="InterPro" id="IPR036890">
    <property type="entry name" value="HATPase_C_sf"/>
</dbReference>
<keyword evidence="3 5" id="KW-0597">Phosphoprotein</keyword>
<name>A0A1L0A1X6_9GAMM</name>
<evidence type="ECO:0000259" key="8">
    <source>
        <dbReference type="PROSITE" id="PS50110"/>
    </source>
</evidence>
<dbReference type="CDD" id="cd00082">
    <property type="entry name" value="HisKA"/>
    <property type="match status" value="1"/>
</dbReference>
<dbReference type="Gene3D" id="3.30.565.10">
    <property type="entry name" value="Histidine kinase-like ATPase, C-terminal domain"/>
    <property type="match status" value="1"/>
</dbReference>
<dbReference type="Pfam" id="PF02518">
    <property type="entry name" value="HATPase_c"/>
    <property type="match status" value="1"/>
</dbReference>
<feature type="transmembrane region" description="Helical" evidence="6">
    <location>
        <begin position="14"/>
        <end position="33"/>
    </location>
</feature>
<dbReference type="OrthoDB" id="9810730at2"/>
<feature type="transmembrane region" description="Helical" evidence="6">
    <location>
        <begin position="149"/>
        <end position="169"/>
    </location>
</feature>
<dbReference type="InterPro" id="IPR005467">
    <property type="entry name" value="His_kinase_dom"/>
</dbReference>
<dbReference type="Proteomes" id="UP000183794">
    <property type="component" value="Unassembled WGS sequence"/>
</dbReference>
<sequence length="610" mass="68305">MTQLIKHLPLWTKILVATLCITFITSLAAGELARRFEYNYLTNNLTSQIQQTFNILSATTIDSLITEDIPLLETIMLQISSNYPDIAFFAIYNELHTVLVTWGTLPPDASLQHQEFQQPVTFGGETFGYMQIAVSTASLQQDIREHVNLIRLLIALILLCLALAISLLLHSSVLKPITNINNRLLQLSQFHQTGEQITLVSTNELDRLNESVDLIQEFTDKQKQREQQLQIAKEQAINANTTKSTFLATMSHEIRNPMHAILGALSLLNKSEMSTEQRHFIDTSLKSANILLNLLNNILDMSKIEAGKLQLEHRAFNIQEILQAVTGVLKPLAQKKGIILSHSSNTEMPLWVLGDDNRLTQILINLTNNAIKFTQQGQVYVMMEAIQQANHTQLCFTVKDSGIGISEHKLKHIFDDFVQSDISFSREYGGSGLGLAISKQLITLMKGNITVTSQLNQGSEFKIKLKLENTAAPVAEQPIPQTPVVTKDTPPHLLLVEDNKANQFITKTILQRAGYTVDVASNGLLAIEACEKQLYKLILMDLQMPEMDGFDATKGIRQPSNMNVNTPIIAMTANATTEDRENTLAVGMNDFLMKPAREDQLMKKIQHWLN</sequence>
<dbReference type="AlphaFoldDB" id="A0A1L0A1X6"/>
<proteinExistence type="predicted"/>
<keyword evidence="6" id="KW-1133">Transmembrane helix</keyword>
<dbReference type="CDD" id="cd17546">
    <property type="entry name" value="REC_hyHK_CKI1_RcsC-like"/>
    <property type="match status" value="1"/>
</dbReference>
<dbReference type="InterPro" id="IPR036097">
    <property type="entry name" value="HisK_dim/P_sf"/>
</dbReference>
<dbReference type="SUPFAM" id="SSF52172">
    <property type="entry name" value="CheY-like"/>
    <property type="match status" value="1"/>
</dbReference>
<dbReference type="InterPro" id="IPR011006">
    <property type="entry name" value="CheY-like_superfamily"/>
</dbReference>
<dbReference type="PRINTS" id="PR00344">
    <property type="entry name" value="BCTRLSENSOR"/>
</dbReference>
<dbReference type="PROSITE" id="PS50109">
    <property type="entry name" value="HIS_KIN"/>
    <property type="match status" value="1"/>
</dbReference>
<dbReference type="SUPFAM" id="SSF55874">
    <property type="entry name" value="ATPase domain of HSP90 chaperone/DNA topoisomerase II/histidine kinase"/>
    <property type="match status" value="1"/>
</dbReference>
<evidence type="ECO:0000256" key="4">
    <source>
        <dbReference type="ARBA" id="ARBA00023012"/>
    </source>
</evidence>
<keyword evidence="4" id="KW-0902">Two-component regulatory system</keyword>
<evidence type="ECO:0000256" key="3">
    <source>
        <dbReference type="ARBA" id="ARBA00022553"/>
    </source>
</evidence>
<feature type="modified residue" description="4-aspartylphosphate" evidence="5">
    <location>
        <position position="541"/>
    </location>
</feature>
<dbReference type="EMBL" id="FPLD01000086">
    <property type="protein sequence ID" value="SGZ07506.1"/>
    <property type="molecule type" value="Genomic_DNA"/>
</dbReference>
<accession>A0A1L0A1X6</accession>
<dbReference type="InterPro" id="IPR001789">
    <property type="entry name" value="Sig_transdc_resp-reg_receiver"/>
</dbReference>
<reference evidence="9 10" key="1">
    <citation type="submission" date="2016-11" db="EMBL/GenBank/DDBJ databases">
        <authorList>
            <person name="Jaros S."/>
            <person name="Januszkiewicz K."/>
            <person name="Wedrychowicz H."/>
        </authorList>
    </citation>
    <scope>NUCLEOTIDE SEQUENCE [LARGE SCALE GENOMIC DNA]</scope>
    <source>
        <strain evidence="9">NVI 5450</strain>
    </source>
</reference>
<dbReference type="Pfam" id="PF00512">
    <property type="entry name" value="HisKA"/>
    <property type="match status" value="1"/>
</dbReference>
<feature type="domain" description="Response regulatory" evidence="8">
    <location>
        <begin position="492"/>
        <end position="609"/>
    </location>
</feature>
<evidence type="ECO:0000313" key="9">
    <source>
        <dbReference type="EMBL" id="SGZ07506.1"/>
    </source>
</evidence>
<evidence type="ECO:0000259" key="7">
    <source>
        <dbReference type="PROSITE" id="PS50109"/>
    </source>
</evidence>
<dbReference type="SUPFAM" id="SSF47384">
    <property type="entry name" value="Homodimeric domain of signal transducing histidine kinase"/>
    <property type="match status" value="1"/>
</dbReference>
<dbReference type="InterPro" id="IPR003594">
    <property type="entry name" value="HATPase_dom"/>
</dbReference>